<dbReference type="RefSeq" id="WP_012447116.1">
    <property type="nucleotide sequence ID" value="NC_010718.1"/>
</dbReference>
<dbReference type="STRING" id="457570.Nther_0637"/>
<protein>
    <submittedName>
        <fullName evidence="3">Regulatory protein, FmdB family</fullName>
    </submittedName>
</protein>
<dbReference type="SMART" id="SM00834">
    <property type="entry name" value="CxxC_CXXC_SSSS"/>
    <property type="match status" value="1"/>
</dbReference>
<dbReference type="eggNOG" id="COG2331">
    <property type="taxonomic scope" value="Bacteria"/>
</dbReference>
<dbReference type="InParanoid" id="B2A6V1"/>
<accession>B2A6V1</accession>
<feature type="compositionally biased region" description="Low complexity" evidence="1">
    <location>
        <begin position="50"/>
        <end position="62"/>
    </location>
</feature>
<proteinExistence type="predicted"/>
<dbReference type="AlphaFoldDB" id="B2A6V1"/>
<name>B2A6V1_NATTJ</name>
<dbReference type="HOGENOM" id="CLU_136025_4_1_9"/>
<dbReference type="NCBIfam" id="TIGR02605">
    <property type="entry name" value="CxxC_CxxC_SSSS"/>
    <property type="match status" value="1"/>
</dbReference>
<dbReference type="InterPro" id="IPR013429">
    <property type="entry name" value="Regulatory_FmdB_Zinc_ribbon"/>
</dbReference>
<evidence type="ECO:0000259" key="2">
    <source>
        <dbReference type="SMART" id="SM00834"/>
    </source>
</evidence>
<sequence length="69" mass="7276">MPTYDFRCNGCQIKFTQRVSFEKKDQVHCPECGSRDTKQIFTGLNIGKGSQAGASSGSACGTCSGGSCC</sequence>
<dbReference type="Pfam" id="PF09723">
    <property type="entry name" value="Zn_ribbon_8"/>
    <property type="match status" value="1"/>
</dbReference>
<gene>
    <name evidence="3" type="ordered locus">Nther_0637</name>
</gene>
<organism evidence="3 4">
    <name type="scientific">Natranaerobius thermophilus (strain ATCC BAA-1301 / DSM 18059 / JW/NM-WN-LF)</name>
    <dbReference type="NCBI Taxonomy" id="457570"/>
    <lineage>
        <taxon>Bacteria</taxon>
        <taxon>Bacillati</taxon>
        <taxon>Bacillota</taxon>
        <taxon>Clostridia</taxon>
        <taxon>Natranaerobiales</taxon>
        <taxon>Natranaerobiaceae</taxon>
        <taxon>Natranaerobius</taxon>
    </lineage>
</organism>
<dbReference type="KEGG" id="nth:Nther_0637"/>
<evidence type="ECO:0000313" key="4">
    <source>
        <dbReference type="Proteomes" id="UP000001683"/>
    </source>
</evidence>
<reference evidence="3 4" key="1">
    <citation type="submission" date="2008-04" db="EMBL/GenBank/DDBJ databases">
        <title>Complete sequence of chromosome of Natranaerobius thermophilus JW/NM-WN-LF.</title>
        <authorList>
            <consortium name="US DOE Joint Genome Institute"/>
            <person name="Copeland A."/>
            <person name="Lucas S."/>
            <person name="Lapidus A."/>
            <person name="Glavina del Rio T."/>
            <person name="Dalin E."/>
            <person name="Tice H."/>
            <person name="Bruce D."/>
            <person name="Goodwin L."/>
            <person name="Pitluck S."/>
            <person name="Chertkov O."/>
            <person name="Brettin T."/>
            <person name="Detter J.C."/>
            <person name="Han C."/>
            <person name="Kuske C.R."/>
            <person name="Schmutz J."/>
            <person name="Larimer F."/>
            <person name="Land M."/>
            <person name="Hauser L."/>
            <person name="Kyrpides N."/>
            <person name="Lykidis A."/>
            <person name="Mesbah N.M."/>
            <person name="Wiegel J."/>
        </authorList>
    </citation>
    <scope>NUCLEOTIDE SEQUENCE [LARGE SCALE GENOMIC DNA]</scope>
    <source>
        <strain evidence="4">ATCC BAA-1301 / DSM 18059 / JW/NM-WN-LF</strain>
    </source>
</reference>
<evidence type="ECO:0000256" key="1">
    <source>
        <dbReference type="SAM" id="MobiDB-lite"/>
    </source>
</evidence>
<dbReference type="EMBL" id="CP001034">
    <property type="protein sequence ID" value="ACB84232.1"/>
    <property type="molecule type" value="Genomic_DNA"/>
</dbReference>
<dbReference type="Proteomes" id="UP000001683">
    <property type="component" value="Chromosome"/>
</dbReference>
<feature type="region of interest" description="Disordered" evidence="1">
    <location>
        <begin position="50"/>
        <end position="69"/>
    </location>
</feature>
<keyword evidence="4" id="KW-1185">Reference proteome</keyword>
<reference evidence="3 4" key="2">
    <citation type="journal article" date="2011" name="J. Bacteriol.">
        <title>Complete genome sequence of the anaerobic, halophilic alkalithermophile Natranaerobius thermophilus JW/NM-WN-LF.</title>
        <authorList>
            <person name="Zhao B."/>
            <person name="Mesbah N.M."/>
            <person name="Dalin E."/>
            <person name="Goodwin L."/>
            <person name="Nolan M."/>
            <person name="Pitluck S."/>
            <person name="Chertkov O."/>
            <person name="Brettin T.S."/>
            <person name="Han J."/>
            <person name="Larimer F.W."/>
            <person name="Land M.L."/>
            <person name="Hauser L."/>
            <person name="Kyrpides N."/>
            <person name="Wiegel J."/>
        </authorList>
    </citation>
    <scope>NUCLEOTIDE SEQUENCE [LARGE SCALE GENOMIC DNA]</scope>
    <source>
        <strain evidence="4">ATCC BAA-1301 / DSM 18059 / JW/NM-WN-LF</strain>
    </source>
</reference>
<dbReference type="OrthoDB" id="9813321at2"/>
<feature type="domain" description="Putative regulatory protein FmdB zinc ribbon" evidence="2">
    <location>
        <begin position="1"/>
        <end position="42"/>
    </location>
</feature>
<evidence type="ECO:0000313" key="3">
    <source>
        <dbReference type="EMBL" id="ACB84232.1"/>
    </source>
</evidence>